<dbReference type="InterPro" id="IPR036921">
    <property type="entry name" value="PurM-like_N_sf"/>
</dbReference>
<dbReference type="EMBL" id="VDCQ01000005">
    <property type="protein sequence ID" value="TNJ67362.1"/>
    <property type="molecule type" value="Genomic_DNA"/>
</dbReference>
<feature type="domain" description="PurM-like C-terminal" evidence="16">
    <location>
        <begin position="176"/>
        <end position="341"/>
    </location>
</feature>
<proteinExistence type="inferred from homology"/>
<dbReference type="InterPro" id="IPR016188">
    <property type="entry name" value="PurM-like_N"/>
</dbReference>
<dbReference type="Pfam" id="PF00586">
    <property type="entry name" value="AIRS"/>
    <property type="match status" value="1"/>
</dbReference>
<dbReference type="GO" id="GO:0005524">
    <property type="term" value="F:ATP binding"/>
    <property type="evidence" value="ECO:0007669"/>
    <property type="project" value="UniProtKB-KW"/>
</dbReference>
<keyword evidence="6" id="KW-0963">Cytoplasm</keyword>
<dbReference type="OrthoDB" id="2533305at2"/>
<dbReference type="GO" id="GO:0046084">
    <property type="term" value="P:adenine biosynthetic process"/>
    <property type="evidence" value="ECO:0007669"/>
    <property type="project" value="TreeGrafter"/>
</dbReference>
<reference evidence="17 18" key="1">
    <citation type="submission" date="2019-05" db="EMBL/GenBank/DDBJ databases">
        <title>We sequenced the genome of Paenibacillus hemerocallicola KCTC 33185 for further insight into its adaptation and study the phylogeny of Paenibacillus.</title>
        <authorList>
            <person name="Narsing Rao M.P."/>
        </authorList>
    </citation>
    <scope>NUCLEOTIDE SEQUENCE [LARGE SCALE GENOMIC DNA]</scope>
    <source>
        <strain evidence="17 18">KCTC 33185</strain>
    </source>
</reference>
<comment type="subcellular location">
    <subcellularLocation>
        <location evidence="1">Cytoplasm</location>
    </subcellularLocation>
</comment>
<organism evidence="17 18">
    <name type="scientific">Paenibacillus hemerocallicola</name>
    <dbReference type="NCBI Taxonomy" id="1172614"/>
    <lineage>
        <taxon>Bacteria</taxon>
        <taxon>Bacillati</taxon>
        <taxon>Bacillota</taxon>
        <taxon>Bacilli</taxon>
        <taxon>Bacillales</taxon>
        <taxon>Paenibacillaceae</taxon>
        <taxon>Paenibacillus</taxon>
    </lineage>
</organism>
<comment type="catalytic activity">
    <reaction evidence="14">
        <text>2-formamido-N(1)-(5-O-phospho-beta-D-ribosyl)acetamidine + ATP = 5-amino-1-(5-phospho-beta-D-ribosyl)imidazole + ADP + phosphate + H(+)</text>
        <dbReference type="Rhea" id="RHEA:23032"/>
        <dbReference type="ChEBI" id="CHEBI:15378"/>
        <dbReference type="ChEBI" id="CHEBI:30616"/>
        <dbReference type="ChEBI" id="CHEBI:43474"/>
        <dbReference type="ChEBI" id="CHEBI:137981"/>
        <dbReference type="ChEBI" id="CHEBI:147287"/>
        <dbReference type="ChEBI" id="CHEBI:456216"/>
        <dbReference type="EC" id="6.3.3.1"/>
    </reaction>
</comment>
<evidence type="ECO:0000256" key="11">
    <source>
        <dbReference type="ARBA" id="ARBA00031908"/>
    </source>
</evidence>
<evidence type="ECO:0000256" key="10">
    <source>
        <dbReference type="ARBA" id="ARBA00022840"/>
    </source>
</evidence>
<keyword evidence="8" id="KW-0547">Nucleotide-binding</keyword>
<evidence type="ECO:0000256" key="5">
    <source>
        <dbReference type="ARBA" id="ARBA00020367"/>
    </source>
</evidence>
<dbReference type="UniPathway" id="UPA00074">
    <property type="reaction ID" value="UER00129"/>
</dbReference>
<dbReference type="InterPro" id="IPR010918">
    <property type="entry name" value="PurM-like_C_dom"/>
</dbReference>
<protein>
    <recommendedName>
        <fullName evidence="5">Phosphoribosylformylglycinamidine cyclo-ligase</fullName>
        <ecNumber evidence="4">6.3.3.1</ecNumber>
    </recommendedName>
    <alternativeName>
        <fullName evidence="12">AIR synthase</fullName>
    </alternativeName>
    <alternativeName>
        <fullName evidence="13">AIRS</fullName>
    </alternativeName>
    <alternativeName>
        <fullName evidence="11">Phosphoribosyl-aminoimidazole synthetase</fullName>
    </alternativeName>
</protein>
<evidence type="ECO:0000256" key="3">
    <source>
        <dbReference type="ARBA" id="ARBA00010280"/>
    </source>
</evidence>
<evidence type="ECO:0000256" key="12">
    <source>
        <dbReference type="ARBA" id="ARBA00032931"/>
    </source>
</evidence>
<dbReference type="GO" id="GO:0004641">
    <property type="term" value="F:phosphoribosylformylglycinamidine cyclo-ligase activity"/>
    <property type="evidence" value="ECO:0007669"/>
    <property type="project" value="UniProtKB-EC"/>
</dbReference>
<dbReference type="AlphaFoldDB" id="A0A5C4TEW6"/>
<evidence type="ECO:0000256" key="13">
    <source>
        <dbReference type="ARBA" id="ARBA00033093"/>
    </source>
</evidence>
<sequence length="348" mass="37503">MSEQQKLTYAQAGINIDDTDEVKQNMAKSLETNDGRVLNSLGAFASLFDFKFPEYDHPVLVMKTEEPGSKQKLAVQHNRIRSVCYDMVNHLINDIIVMGAKPLAVQDAIICGSVEKETIGEIVDAVAAACKEQDCVLTGGETSIQPGVLEPGSFILTSSIVGIVDKANIIDGSAIRKGDVVLGIASNGVHTNGYTLVRAIIDRKPDILGEQVGGESFLDAIMKPHLCYYHALKGLFGLQGLHGMAHITGGGIEGNLNRVIPPGLNASVDLSAIDILPVFKLIREAGNVDEREMQRTFNLGVGMVLVVDAGIVGQVKEHLSQYGINGAIIGEITEGDKQVVYRNRLNWE</sequence>
<evidence type="ECO:0000256" key="14">
    <source>
        <dbReference type="ARBA" id="ARBA00049057"/>
    </source>
</evidence>
<dbReference type="Gene3D" id="3.90.650.10">
    <property type="entry name" value="PurM-like C-terminal domain"/>
    <property type="match status" value="1"/>
</dbReference>
<name>A0A5C4TEW6_9BACL</name>
<dbReference type="PANTHER" id="PTHR10520:SF12">
    <property type="entry name" value="TRIFUNCTIONAL PURINE BIOSYNTHETIC PROTEIN ADENOSINE-3"/>
    <property type="match status" value="1"/>
</dbReference>
<dbReference type="Proteomes" id="UP000307943">
    <property type="component" value="Unassembled WGS sequence"/>
</dbReference>
<dbReference type="SUPFAM" id="SSF55326">
    <property type="entry name" value="PurM N-terminal domain-like"/>
    <property type="match status" value="1"/>
</dbReference>
<evidence type="ECO:0000313" key="18">
    <source>
        <dbReference type="Proteomes" id="UP000307943"/>
    </source>
</evidence>
<keyword evidence="10" id="KW-0067">ATP-binding</keyword>
<evidence type="ECO:0000313" key="17">
    <source>
        <dbReference type="EMBL" id="TNJ67362.1"/>
    </source>
</evidence>
<evidence type="ECO:0000256" key="7">
    <source>
        <dbReference type="ARBA" id="ARBA00022598"/>
    </source>
</evidence>
<evidence type="ECO:0000256" key="9">
    <source>
        <dbReference type="ARBA" id="ARBA00022755"/>
    </source>
</evidence>
<comment type="similarity">
    <text evidence="3">Belongs to the AIR synthase family.</text>
</comment>
<dbReference type="RefSeq" id="WP_139601075.1">
    <property type="nucleotide sequence ID" value="NZ_VDCQ01000005.1"/>
</dbReference>
<dbReference type="FunFam" id="3.90.650.10:FF:000011">
    <property type="entry name" value="Phosphoribosylformylglycinamidine cyclo-ligase"/>
    <property type="match status" value="1"/>
</dbReference>
<dbReference type="GO" id="GO:0004637">
    <property type="term" value="F:phosphoribosylamine-glycine ligase activity"/>
    <property type="evidence" value="ECO:0007669"/>
    <property type="project" value="TreeGrafter"/>
</dbReference>
<comment type="caution">
    <text evidence="17">The sequence shown here is derived from an EMBL/GenBank/DDBJ whole genome shotgun (WGS) entry which is preliminary data.</text>
</comment>
<feature type="domain" description="PurM-like N-terminal" evidence="15">
    <location>
        <begin position="60"/>
        <end position="164"/>
    </location>
</feature>
<evidence type="ECO:0000256" key="6">
    <source>
        <dbReference type="ARBA" id="ARBA00022490"/>
    </source>
</evidence>
<dbReference type="Pfam" id="PF02769">
    <property type="entry name" value="AIRS_C"/>
    <property type="match status" value="1"/>
</dbReference>
<evidence type="ECO:0000259" key="15">
    <source>
        <dbReference type="Pfam" id="PF00586"/>
    </source>
</evidence>
<evidence type="ECO:0000256" key="4">
    <source>
        <dbReference type="ARBA" id="ARBA00013047"/>
    </source>
</evidence>
<dbReference type="CDD" id="cd02196">
    <property type="entry name" value="PurM"/>
    <property type="match status" value="1"/>
</dbReference>
<dbReference type="InterPro" id="IPR036676">
    <property type="entry name" value="PurM-like_C_sf"/>
</dbReference>
<keyword evidence="7 17" id="KW-0436">Ligase</keyword>
<keyword evidence="9" id="KW-0658">Purine biosynthesis</keyword>
<dbReference type="NCBIfam" id="TIGR00878">
    <property type="entry name" value="purM"/>
    <property type="match status" value="1"/>
</dbReference>
<dbReference type="GO" id="GO:0005829">
    <property type="term" value="C:cytosol"/>
    <property type="evidence" value="ECO:0007669"/>
    <property type="project" value="TreeGrafter"/>
</dbReference>
<gene>
    <name evidence="17" type="ORF">FE784_05240</name>
</gene>
<dbReference type="GO" id="GO:0006189">
    <property type="term" value="P:'de novo' IMP biosynthetic process"/>
    <property type="evidence" value="ECO:0007669"/>
    <property type="project" value="UniProtKB-UniPathway"/>
</dbReference>
<dbReference type="Gene3D" id="3.30.1330.10">
    <property type="entry name" value="PurM-like, N-terminal domain"/>
    <property type="match status" value="1"/>
</dbReference>
<evidence type="ECO:0000256" key="2">
    <source>
        <dbReference type="ARBA" id="ARBA00004686"/>
    </source>
</evidence>
<comment type="pathway">
    <text evidence="2">Purine metabolism; IMP biosynthesis via de novo pathway; 5-amino-1-(5-phospho-D-ribosyl)imidazole from N(2)-formyl-N(1)-(5-phospho-D-ribosyl)glycinamide: step 2/2.</text>
</comment>
<evidence type="ECO:0000259" key="16">
    <source>
        <dbReference type="Pfam" id="PF02769"/>
    </source>
</evidence>
<evidence type="ECO:0000256" key="1">
    <source>
        <dbReference type="ARBA" id="ARBA00004496"/>
    </source>
</evidence>
<dbReference type="SUPFAM" id="SSF56042">
    <property type="entry name" value="PurM C-terminal domain-like"/>
    <property type="match status" value="1"/>
</dbReference>
<evidence type="ECO:0000256" key="8">
    <source>
        <dbReference type="ARBA" id="ARBA00022741"/>
    </source>
</evidence>
<accession>A0A5C4TEW6</accession>
<dbReference type="PANTHER" id="PTHR10520">
    <property type="entry name" value="TRIFUNCTIONAL PURINE BIOSYNTHETIC PROTEIN ADENOSINE-3-RELATED"/>
    <property type="match status" value="1"/>
</dbReference>
<dbReference type="InterPro" id="IPR004733">
    <property type="entry name" value="PurM_cligase"/>
</dbReference>
<keyword evidence="18" id="KW-1185">Reference proteome</keyword>
<dbReference type="EC" id="6.3.3.1" evidence="4"/>